<reference evidence="3 4" key="1">
    <citation type="submission" date="2019-07" db="EMBL/GenBank/DDBJ databases">
        <title>Ln-dependent methylotrophs.</title>
        <authorList>
            <person name="Tani A."/>
        </authorList>
    </citation>
    <scope>NUCLEOTIDE SEQUENCE [LARGE SCALE GENOMIC DNA]</scope>
    <source>
        <strain evidence="3 4">SM89A</strain>
    </source>
</reference>
<accession>A0A549T004</accession>
<dbReference type="Gene3D" id="3.30.530.20">
    <property type="match status" value="1"/>
</dbReference>
<dbReference type="AlphaFoldDB" id="A0A549T004"/>
<evidence type="ECO:0000256" key="1">
    <source>
        <dbReference type="ARBA" id="ARBA00006817"/>
    </source>
</evidence>
<dbReference type="CDD" id="cd07814">
    <property type="entry name" value="SRPBCC_CalC_Aha1-like"/>
    <property type="match status" value="1"/>
</dbReference>
<comment type="caution">
    <text evidence="3">The sequence shown here is derived from an EMBL/GenBank/DDBJ whole genome shotgun (WGS) entry which is preliminary data.</text>
</comment>
<dbReference type="InterPro" id="IPR023393">
    <property type="entry name" value="START-like_dom_sf"/>
</dbReference>
<gene>
    <name evidence="3" type="ORF">FM996_08305</name>
</gene>
<protein>
    <submittedName>
        <fullName evidence="3">SRPBCC domain-containing protein</fullName>
    </submittedName>
</protein>
<comment type="similarity">
    <text evidence="1">Belongs to the AHA1 family.</text>
</comment>
<sequence length="199" mass="22081">MRFPSLAERDRVVRDYGAATGLAENLGRLGDFIEESAGPVFVTSRRFAASRELLWKAFAEPERMAQWFGPKGVPVIALQMDFRPGGSYHYGLRTQDGGAIWGLFEYREIEAPTRIVLVDSFSDEDRGLTRHPLSETWPLKVETTFLLADTESGGSELTLRARPFEASAEEITTFAATLDAQGNGWAGTLEQLDAYLAQD</sequence>
<dbReference type="SUPFAM" id="SSF55961">
    <property type="entry name" value="Bet v1-like"/>
    <property type="match status" value="1"/>
</dbReference>
<evidence type="ECO:0000313" key="3">
    <source>
        <dbReference type="EMBL" id="TRL35217.1"/>
    </source>
</evidence>
<feature type="domain" description="Activator of Hsp90 ATPase homologue 1/2-like C-terminal" evidence="2">
    <location>
        <begin position="49"/>
        <end position="196"/>
    </location>
</feature>
<dbReference type="Pfam" id="PF08327">
    <property type="entry name" value="AHSA1"/>
    <property type="match status" value="1"/>
</dbReference>
<evidence type="ECO:0000259" key="2">
    <source>
        <dbReference type="Pfam" id="PF08327"/>
    </source>
</evidence>
<dbReference type="InterPro" id="IPR013538">
    <property type="entry name" value="ASHA1/2-like_C"/>
</dbReference>
<organism evidence="3 4">
    <name type="scientific">Methylosinus sporium</name>
    <dbReference type="NCBI Taxonomy" id="428"/>
    <lineage>
        <taxon>Bacteria</taxon>
        <taxon>Pseudomonadati</taxon>
        <taxon>Pseudomonadota</taxon>
        <taxon>Alphaproteobacteria</taxon>
        <taxon>Hyphomicrobiales</taxon>
        <taxon>Methylocystaceae</taxon>
        <taxon>Methylosinus</taxon>
    </lineage>
</organism>
<dbReference type="EMBL" id="VJMF01000033">
    <property type="protein sequence ID" value="TRL35217.1"/>
    <property type="molecule type" value="Genomic_DNA"/>
</dbReference>
<name>A0A549T004_METSR</name>
<evidence type="ECO:0000313" key="4">
    <source>
        <dbReference type="Proteomes" id="UP000316781"/>
    </source>
</evidence>
<dbReference type="Proteomes" id="UP000316781">
    <property type="component" value="Unassembled WGS sequence"/>
</dbReference>
<proteinExistence type="inferred from homology"/>